<dbReference type="PANTHER" id="PTHR32278:SF111">
    <property type="entry name" value="F-BOX PROTEIN PP2-B12-RELATED"/>
    <property type="match status" value="1"/>
</dbReference>
<reference evidence="2" key="1">
    <citation type="journal article" date="2023" name="Plant J.">
        <title>The genome of the king protea, Protea cynaroides.</title>
        <authorList>
            <person name="Chang J."/>
            <person name="Duong T.A."/>
            <person name="Schoeman C."/>
            <person name="Ma X."/>
            <person name="Roodt D."/>
            <person name="Barker N."/>
            <person name="Li Z."/>
            <person name="Van de Peer Y."/>
            <person name="Mizrachi E."/>
        </authorList>
    </citation>
    <scope>NUCLEOTIDE SEQUENCE</scope>
    <source>
        <tissue evidence="2">Young leaves</tissue>
    </source>
</reference>
<dbReference type="AlphaFoldDB" id="A0A9Q0KEZ3"/>
<dbReference type="InterPro" id="IPR001810">
    <property type="entry name" value="F-box_dom"/>
</dbReference>
<dbReference type="PANTHER" id="PTHR32278">
    <property type="entry name" value="F-BOX DOMAIN-CONTAINING PROTEIN"/>
    <property type="match status" value="1"/>
</dbReference>
<dbReference type="PROSITE" id="PS50181">
    <property type="entry name" value="FBOX"/>
    <property type="match status" value="1"/>
</dbReference>
<dbReference type="InterPro" id="IPR025886">
    <property type="entry name" value="PP2-like"/>
</dbReference>
<dbReference type="Pfam" id="PF14299">
    <property type="entry name" value="PP2"/>
    <property type="match status" value="1"/>
</dbReference>
<keyword evidence="3" id="KW-1185">Reference proteome</keyword>
<feature type="domain" description="F-box" evidence="1">
    <location>
        <begin position="6"/>
        <end position="52"/>
    </location>
</feature>
<dbReference type="SUPFAM" id="SSF81383">
    <property type="entry name" value="F-box domain"/>
    <property type="match status" value="1"/>
</dbReference>
<dbReference type="SMART" id="SM00256">
    <property type="entry name" value="FBOX"/>
    <property type="match status" value="1"/>
</dbReference>
<dbReference type="InterPro" id="IPR036047">
    <property type="entry name" value="F-box-like_dom_sf"/>
</dbReference>
<evidence type="ECO:0000313" key="2">
    <source>
        <dbReference type="EMBL" id="KAJ4969096.1"/>
    </source>
</evidence>
<gene>
    <name evidence="2" type="ORF">NE237_015797</name>
</gene>
<proteinExistence type="predicted"/>
<dbReference type="OrthoDB" id="1918565at2759"/>
<dbReference type="Pfam" id="PF00646">
    <property type="entry name" value="F-box"/>
    <property type="match status" value="1"/>
</dbReference>
<dbReference type="Gene3D" id="1.20.1280.50">
    <property type="match status" value="1"/>
</dbReference>
<dbReference type="CDD" id="cd22162">
    <property type="entry name" value="F-box_AtSKIP3-like"/>
    <property type="match status" value="1"/>
</dbReference>
<sequence length="309" mass="34832">MEQGSTAHLYVLPEGCISKILSLTSPRDACRSSVVSSVFRSAVDSDVVWERFLPSDYQRILSSSVYPFPFVFSSKKELYLHLCDNPVLISNSTKTFALEKCSGKKCYMIGAKELSIVWGDTPQYWNWRPSPESRFSEVAELLFVCWLEVRGRMETRLLSPRTTYVAYLVLKFTDSAFGFDVVSAEVSVKLAAACAGGGNSGGGEEEVKEVYLNPIRRQRRQFGVHKNRRLIHSMRPQEPVADAAYQQPLRDRPVPKERGDGWKEIELGEFFNEKGEDGDVEMSLMEVKGGNWKGGLIIQGIELRPKKAE</sequence>
<accession>A0A9Q0KEZ3</accession>
<comment type="caution">
    <text evidence="2">The sequence shown here is derived from an EMBL/GenBank/DDBJ whole genome shotgun (WGS) entry which is preliminary data.</text>
</comment>
<evidence type="ECO:0000313" key="3">
    <source>
        <dbReference type="Proteomes" id="UP001141806"/>
    </source>
</evidence>
<dbReference type="Proteomes" id="UP001141806">
    <property type="component" value="Unassembled WGS sequence"/>
</dbReference>
<protein>
    <recommendedName>
        <fullName evidence="1">F-box domain-containing protein</fullName>
    </recommendedName>
</protein>
<evidence type="ECO:0000259" key="1">
    <source>
        <dbReference type="PROSITE" id="PS50181"/>
    </source>
</evidence>
<dbReference type="EMBL" id="JAMYWD010000006">
    <property type="protein sequence ID" value="KAJ4969096.1"/>
    <property type="molecule type" value="Genomic_DNA"/>
</dbReference>
<organism evidence="2 3">
    <name type="scientific">Protea cynaroides</name>
    <dbReference type="NCBI Taxonomy" id="273540"/>
    <lineage>
        <taxon>Eukaryota</taxon>
        <taxon>Viridiplantae</taxon>
        <taxon>Streptophyta</taxon>
        <taxon>Embryophyta</taxon>
        <taxon>Tracheophyta</taxon>
        <taxon>Spermatophyta</taxon>
        <taxon>Magnoliopsida</taxon>
        <taxon>Proteales</taxon>
        <taxon>Proteaceae</taxon>
        <taxon>Protea</taxon>
    </lineage>
</organism>
<name>A0A9Q0KEZ3_9MAGN</name>